<keyword evidence="25" id="KW-1185">Reference proteome</keyword>
<dbReference type="Pfam" id="PF00625">
    <property type="entry name" value="Guanylate_kin"/>
    <property type="match status" value="1"/>
</dbReference>
<dbReference type="AlphaFoldDB" id="A0A174IK19"/>
<dbReference type="PROSITE" id="PS00856">
    <property type="entry name" value="GUANYLATE_KINASE_1"/>
    <property type="match status" value="1"/>
</dbReference>
<evidence type="ECO:0000313" key="20">
    <source>
        <dbReference type="EMBL" id="RHK41308.1"/>
    </source>
</evidence>
<organism evidence="16 22">
    <name type="scientific">Anaerobutyricum hallii</name>
    <dbReference type="NCBI Taxonomy" id="39488"/>
    <lineage>
        <taxon>Bacteria</taxon>
        <taxon>Bacillati</taxon>
        <taxon>Bacillota</taxon>
        <taxon>Clostridia</taxon>
        <taxon>Lachnospirales</taxon>
        <taxon>Lachnospiraceae</taxon>
        <taxon>Anaerobutyricum</taxon>
    </lineage>
</organism>
<evidence type="ECO:0000259" key="14">
    <source>
        <dbReference type="PROSITE" id="PS50052"/>
    </source>
</evidence>
<evidence type="ECO:0000256" key="6">
    <source>
        <dbReference type="ARBA" id="ARBA00022490"/>
    </source>
</evidence>
<dbReference type="NCBIfam" id="TIGR03263">
    <property type="entry name" value="guanyl_kin"/>
    <property type="match status" value="1"/>
</dbReference>
<evidence type="ECO:0000256" key="11">
    <source>
        <dbReference type="ARBA" id="ARBA00030128"/>
    </source>
</evidence>
<dbReference type="PANTHER" id="PTHR23117">
    <property type="entry name" value="GUANYLATE KINASE-RELATED"/>
    <property type="match status" value="1"/>
</dbReference>
<keyword evidence="10 13" id="KW-0067">ATP-binding</keyword>
<evidence type="ECO:0000313" key="22">
    <source>
        <dbReference type="Proteomes" id="UP000095679"/>
    </source>
</evidence>
<comment type="subcellular location">
    <subcellularLocation>
        <location evidence="2 13">Cytoplasm</location>
    </subcellularLocation>
</comment>
<reference evidence="23 24" key="2">
    <citation type="submission" date="2018-08" db="EMBL/GenBank/DDBJ databases">
        <title>A genome reference for cultivated species of the human gut microbiota.</title>
        <authorList>
            <person name="Zou Y."/>
            <person name="Xue W."/>
            <person name="Luo G."/>
        </authorList>
    </citation>
    <scope>NUCLEOTIDE SEQUENCE [LARGE SCALE GENOMIC DNA]</scope>
    <source>
        <strain evidence="20 24">AF45-14BH</strain>
        <strain evidence="19 25">AM34-3LB</strain>
        <strain evidence="18 26">AM48-23BH</strain>
        <strain evidence="17 23">TM10-1AC</strain>
    </source>
</reference>
<feature type="binding site" evidence="13">
    <location>
        <begin position="12"/>
        <end position="19"/>
    </location>
    <ligand>
        <name>ATP</name>
        <dbReference type="ChEBI" id="CHEBI:30616"/>
    </ligand>
</feature>
<dbReference type="InterPro" id="IPR008144">
    <property type="entry name" value="Guanylate_kin-like_dom"/>
</dbReference>
<keyword evidence="6 13" id="KW-0963">Cytoplasm</keyword>
<comment type="similarity">
    <text evidence="3 13">Belongs to the guanylate kinase family.</text>
</comment>
<dbReference type="EMBL" id="QSEP01000004">
    <property type="protein sequence ID" value="RGZ86110.1"/>
    <property type="molecule type" value="Genomic_DNA"/>
</dbReference>
<evidence type="ECO:0000256" key="13">
    <source>
        <dbReference type="HAMAP-Rule" id="MF_00328"/>
    </source>
</evidence>
<dbReference type="OrthoDB" id="9808150at2"/>
<keyword evidence="8 13" id="KW-0547">Nucleotide-binding</keyword>
<dbReference type="HAMAP" id="MF_00328">
    <property type="entry name" value="Guanylate_kinase"/>
    <property type="match status" value="1"/>
</dbReference>
<evidence type="ECO:0000313" key="16">
    <source>
        <dbReference type="EMBL" id="CUO85285.1"/>
    </source>
</evidence>
<evidence type="ECO:0000313" key="26">
    <source>
        <dbReference type="Proteomes" id="UP000286561"/>
    </source>
</evidence>
<dbReference type="PANTHER" id="PTHR23117:SF13">
    <property type="entry name" value="GUANYLATE KINASE"/>
    <property type="match status" value="1"/>
</dbReference>
<dbReference type="Proteomes" id="UP000284621">
    <property type="component" value="Unassembled WGS sequence"/>
</dbReference>
<evidence type="ECO:0000313" key="18">
    <source>
        <dbReference type="EMBL" id="RGZ86110.1"/>
    </source>
</evidence>
<dbReference type="CDD" id="cd00071">
    <property type="entry name" value="GMPK"/>
    <property type="match status" value="1"/>
</dbReference>
<dbReference type="EMBL" id="CYZL01000027">
    <property type="protein sequence ID" value="CUO85285.1"/>
    <property type="molecule type" value="Genomic_DNA"/>
</dbReference>
<dbReference type="GO" id="GO:0005829">
    <property type="term" value="C:cytosol"/>
    <property type="evidence" value="ECO:0007669"/>
    <property type="project" value="TreeGrafter"/>
</dbReference>
<dbReference type="InterPro" id="IPR020590">
    <property type="entry name" value="Guanylate_kinase_CS"/>
</dbReference>
<dbReference type="EMBL" id="QSID01000001">
    <property type="protein sequence ID" value="RHC68156.1"/>
    <property type="molecule type" value="Genomic_DNA"/>
</dbReference>
<dbReference type="InterPro" id="IPR008145">
    <property type="entry name" value="GK/Ca_channel_bsu"/>
</dbReference>
<dbReference type="Proteomes" id="UP000286561">
    <property type="component" value="Unassembled WGS sequence"/>
</dbReference>
<dbReference type="Proteomes" id="UP000283497">
    <property type="component" value="Unassembled WGS sequence"/>
</dbReference>
<keyword evidence="9 13" id="KW-0418">Kinase</keyword>
<evidence type="ECO:0000256" key="12">
    <source>
        <dbReference type="ARBA" id="ARBA00048594"/>
    </source>
</evidence>
<evidence type="ECO:0000256" key="5">
    <source>
        <dbReference type="ARBA" id="ARBA00016296"/>
    </source>
</evidence>
<evidence type="ECO:0000313" key="25">
    <source>
        <dbReference type="Proteomes" id="UP000284621"/>
    </source>
</evidence>
<dbReference type="EC" id="2.7.4.8" evidence="4 13"/>
<evidence type="ECO:0000256" key="8">
    <source>
        <dbReference type="ARBA" id="ARBA00022741"/>
    </source>
</evidence>
<dbReference type="EMBL" id="QRNJ01000005">
    <property type="protein sequence ID" value="RHK41308.1"/>
    <property type="molecule type" value="Genomic_DNA"/>
</dbReference>
<evidence type="ECO:0000313" key="23">
    <source>
        <dbReference type="Proteomes" id="UP000262524"/>
    </source>
</evidence>
<evidence type="ECO:0000313" key="24">
    <source>
        <dbReference type="Proteomes" id="UP000283497"/>
    </source>
</evidence>
<evidence type="ECO:0000256" key="10">
    <source>
        <dbReference type="ARBA" id="ARBA00022840"/>
    </source>
</evidence>
<dbReference type="EMBL" id="QSOE01000001">
    <property type="protein sequence ID" value="RGI92939.1"/>
    <property type="molecule type" value="Genomic_DNA"/>
</dbReference>
<sequence>MKDKGTLVVISGFSGAGKGTVSKALVEKFGYSLSVSATTRQPREGEQDGREYYFKSEDDFLRLIDYNGFIEYAQYVDHYYGTPRKFVEDELAAGHVVILEIEVQGAMKIKEQYPEAILLFITAPSIDVLKNRLIGRGTETAEVVEKRMRRAAEEAESIDQYEFIVSNEEGKLEDCMNTIHSIIESESCRITKRQEFVESLREGLQQYKENTEKDK</sequence>
<protein>
    <recommendedName>
        <fullName evidence="5 13">Guanylate kinase</fullName>
        <ecNumber evidence="4 13">2.7.4.8</ecNumber>
    </recommendedName>
    <alternativeName>
        <fullName evidence="11 13">GMP kinase</fullName>
    </alternativeName>
</protein>
<feature type="domain" description="Guanylate kinase-like" evidence="14">
    <location>
        <begin position="5"/>
        <end position="184"/>
    </location>
</feature>
<dbReference type="Proteomes" id="UP000262524">
    <property type="component" value="Unassembled WGS sequence"/>
</dbReference>
<evidence type="ECO:0000256" key="7">
    <source>
        <dbReference type="ARBA" id="ARBA00022679"/>
    </source>
</evidence>
<evidence type="ECO:0000256" key="9">
    <source>
        <dbReference type="ARBA" id="ARBA00022777"/>
    </source>
</evidence>
<proteinExistence type="inferred from homology"/>
<dbReference type="InterPro" id="IPR027417">
    <property type="entry name" value="P-loop_NTPase"/>
</dbReference>
<reference evidence="21 22" key="1">
    <citation type="submission" date="2015-09" db="EMBL/GenBank/DDBJ databases">
        <authorList>
            <consortium name="Pathogen Informatics"/>
        </authorList>
    </citation>
    <scope>NUCLEOTIDE SEQUENCE [LARGE SCALE GENOMIC DNA]</scope>
    <source>
        <strain evidence="16 22">2789STDY5834835</strain>
        <strain evidence="15 21">2789STDY5834966</strain>
    </source>
</reference>
<evidence type="ECO:0000313" key="21">
    <source>
        <dbReference type="Proteomes" id="UP000095390"/>
    </source>
</evidence>
<comment type="catalytic activity">
    <reaction evidence="12 13">
        <text>GMP + ATP = GDP + ADP</text>
        <dbReference type="Rhea" id="RHEA:20780"/>
        <dbReference type="ChEBI" id="CHEBI:30616"/>
        <dbReference type="ChEBI" id="CHEBI:58115"/>
        <dbReference type="ChEBI" id="CHEBI:58189"/>
        <dbReference type="ChEBI" id="CHEBI:456216"/>
        <dbReference type="EC" id="2.7.4.8"/>
    </reaction>
</comment>
<evidence type="ECO:0000313" key="19">
    <source>
        <dbReference type="EMBL" id="RHC68156.1"/>
    </source>
</evidence>
<dbReference type="FunFam" id="3.30.63.10:FF:000005">
    <property type="entry name" value="Guanylate kinase"/>
    <property type="match status" value="1"/>
</dbReference>
<dbReference type="EMBL" id="CYYC01000001">
    <property type="protein sequence ID" value="CUM75762.1"/>
    <property type="molecule type" value="Genomic_DNA"/>
</dbReference>
<dbReference type="GeneID" id="75047589"/>
<dbReference type="Proteomes" id="UP000095390">
    <property type="component" value="Unassembled WGS sequence"/>
</dbReference>
<keyword evidence="7 13" id="KW-0808">Transferase</keyword>
<evidence type="ECO:0000313" key="15">
    <source>
        <dbReference type="EMBL" id="CUM75762.1"/>
    </source>
</evidence>
<dbReference type="RefSeq" id="WP_005349121.1">
    <property type="nucleotide sequence ID" value="NZ_BLYK01000043.1"/>
</dbReference>
<dbReference type="SMART" id="SM00072">
    <property type="entry name" value="GuKc"/>
    <property type="match status" value="1"/>
</dbReference>
<comment type="function">
    <text evidence="1 13">Essential for recycling GMP and indirectly, cGMP.</text>
</comment>
<dbReference type="PROSITE" id="PS50052">
    <property type="entry name" value="GUANYLATE_KINASE_2"/>
    <property type="match status" value="1"/>
</dbReference>
<gene>
    <name evidence="16" type="primary">gmk_2</name>
    <name evidence="13 15" type="synonym">gmk</name>
    <name evidence="20" type="ORF">DW068_02340</name>
    <name evidence="19" type="ORF">DW833_01190</name>
    <name evidence="18" type="ORF">DW972_01845</name>
    <name evidence="17" type="ORF">DXD91_00205</name>
    <name evidence="16" type="ORF">ERS852450_02548</name>
    <name evidence="15" type="ORF">ERS852578_00032</name>
</gene>
<dbReference type="GO" id="GO:0004385">
    <property type="term" value="F:GMP kinase activity"/>
    <property type="evidence" value="ECO:0007669"/>
    <property type="project" value="UniProtKB-UniRule"/>
</dbReference>
<evidence type="ECO:0000256" key="1">
    <source>
        <dbReference type="ARBA" id="ARBA00003531"/>
    </source>
</evidence>
<accession>A0A174IK19</accession>
<dbReference type="Gene3D" id="3.30.63.10">
    <property type="entry name" value="Guanylate Kinase phosphate binding domain"/>
    <property type="match status" value="1"/>
</dbReference>
<evidence type="ECO:0000313" key="17">
    <source>
        <dbReference type="EMBL" id="RGI92939.1"/>
    </source>
</evidence>
<evidence type="ECO:0000256" key="4">
    <source>
        <dbReference type="ARBA" id="ARBA00012961"/>
    </source>
</evidence>
<name>A0A174IK19_9FIRM</name>
<evidence type="ECO:0000256" key="3">
    <source>
        <dbReference type="ARBA" id="ARBA00005790"/>
    </source>
</evidence>
<dbReference type="Gene3D" id="3.40.50.300">
    <property type="entry name" value="P-loop containing nucleotide triphosphate hydrolases"/>
    <property type="match status" value="1"/>
</dbReference>
<dbReference type="SUPFAM" id="SSF52540">
    <property type="entry name" value="P-loop containing nucleoside triphosphate hydrolases"/>
    <property type="match status" value="1"/>
</dbReference>
<dbReference type="GO" id="GO:0005524">
    <property type="term" value="F:ATP binding"/>
    <property type="evidence" value="ECO:0007669"/>
    <property type="project" value="UniProtKB-UniRule"/>
</dbReference>
<evidence type="ECO:0000256" key="2">
    <source>
        <dbReference type="ARBA" id="ARBA00004496"/>
    </source>
</evidence>
<dbReference type="InterPro" id="IPR017665">
    <property type="entry name" value="Guanylate_kinase"/>
</dbReference>
<dbReference type="Proteomes" id="UP000095679">
    <property type="component" value="Unassembled WGS sequence"/>
</dbReference>